<name>A0ABW4NMN7_9LACT</name>
<dbReference type="PROSITE" id="PS51750">
    <property type="entry name" value="BRO_N"/>
    <property type="match status" value="1"/>
</dbReference>
<protein>
    <submittedName>
        <fullName evidence="2">ORF6C domain-containing protein</fullName>
    </submittedName>
</protein>
<dbReference type="PANTHER" id="PTHR36180">
    <property type="entry name" value="DNA-BINDING PROTEIN-RELATED-RELATED"/>
    <property type="match status" value="1"/>
</dbReference>
<dbReference type="PANTHER" id="PTHR36180:SF2">
    <property type="entry name" value="BRO FAMILY PROTEIN"/>
    <property type="match status" value="1"/>
</dbReference>
<organism evidence="2 3">
    <name type="scientific">Carnobacterium antarcticum</name>
    <dbReference type="NCBI Taxonomy" id="2126436"/>
    <lineage>
        <taxon>Bacteria</taxon>
        <taxon>Bacillati</taxon>
        <taxon>Bacillota</taxon>
        <taxon>Bacilli</taxon>
        <taxon>Lactobacillales</taxon>
        <taxon>Carnobacteriaceae</taxon>
        <taxon>Carnobacterium</taxon>
    </lineage>
</organism>
<dbReference type="Proteomes" id="UP001597285">
    <property type="component" value="Unassembled WGS sequence"/>
</dbReference>
<keyword evidence="3" id="KW-1185">Reference proteome</keyword>
<proteinExistence type="predicted"/>
<dbReference type="InterPro" id="IPR003497">
    <property type="entry name" value="BRO_N_domain"/>
</dbReference>
<reference evidence="3" key="1">
    <citation type="journal article" date="2019" name="Int. J. Syst. Evol. Microbiol.">
        <title>The Global Catalogue of Microorganisms (GCM) 10K type strain sequencing project: providing services to taxonomists for standard genome sequencing and annotation.</title>
        <authorList>
            <consortium name="The Broad Institute Genomics Platform"/>
            <consortium name="The Broad Institute Genome Sequencing Center for Infectious Disease"/>
            <person name="Wu L."/>
            <person name="Ma J."/>
        </authorList>
    </citation>
    <scope>NUCLEOTIDE SEQUENCE [LARGE SCALE GENOMIC DNA]</scope>
    <source>
        <strain evidence="3">KCTC 42143</strain>
    </source>
</reference>
<comment type="caution">
    <text evidence="2">The sequence shown here is derived from an EMBL/GenBank/DDBJ whole genome shotgun (WGS) entry which is preliminary data.</text>
</comment>
<evidence type="ECO:0000313" key="2">
    <source>
        <dbReference type="EMBL" id="MFD1799700.1"/>
    </source>
</evidence>
<feature type="domain" description="Bro-N" evidence="1">
    <location>
        <begin position="1"/>
        <end position="106"/>
    </location>
</feature>
<dbReference type="SMART" id="SM01040">
    <property type="entry name" value="Bro-N"/>
    <property type="match status" value="1"/>
</dbReference>
<evidence type="ECO:0000313" key="3">
    <source>
        <dbReference type="Proteomes" id="UP001597285"/>
    </source>
</evidence>
<dbReference type="RefSeq" id="WP_058918131.1">
    <property type="nucleotide sequence ID" value="NZ_JBHSQC010000025.1"/>
</dbReference>
<dbReference type="Pfam" id="PF10552">
    <property type="entry name" value="ORF6C"/>
    <property type="match status" value="1"/>
</dbReference>
<evidence type="ECO:0000259" key="1">
    <source>
        <dbReference type="PROSITE" id="PS51750"/>
    </source>
</evidence>
<accession>A0ABW4NMN7</accession>
<dbReference type="InterPro" id="IPR018878">
    <property type="entry name" value="ORF6C_dom"/>
</dbReference>
<gene>
    <name evidence="2" type="ORF">ACFSBK_07520</name>
</gene>
<dbReference type="Pfam" id="PF02498">
    <property type="entry name" value="Bro-N"/>
    <property type="match status" value="1"/>
</dbReference>
<sequence>MNELQVFNFESNEVRTQLIDDEPWFVGKDVAQVLGYAKPLNALATHVDEDDSLKQGLIDSLGRIQQTIFINESGMYALVFGSKLENATKFKRWVTSEVLPTIRKTGSYQAPMSQEDIMIATLETQKEIKQRLNTVSNDVEGLKKEIDLSRLQKSQLSKLVKSNVMAVVGGKKSNAYKELYRVAVSEHWREIKNYFEVASYEEIPKLRFEEAMEIASMWAPSMELAFDIKRLNNQIELEV</sequence>
<dbReference type="EMBL" id="JBHUFF010000013">
    <property type="protein sequence ID" value="MFD1799700.1"/>
    <property type="molecule type" value="Genomic_DNA"/>
</dbReference>